<evidence type="ECO:0000313" key="3">
    <source>
        <dbReference type="EMBL" id="RKQ96823.1"/>
    </source>
</evidence>
<dbReference type="PANTHER" id="PTHR36927:SF3">
    <property type="entry name" value="GLUCANS BIOSYNTHESIS PROTEIN C"/>
    <property type="match status" value="1"/>
</dbReference>
<keyword evidence="1" id="KW-0472">Membrane</keyword>
<feature type="transmembrane region" description="Helical" evidence="1">
    <location>
        <begin position="237"/>
        <end position="254"/>
    </location>
</feature>
<dbReference type="Pfam" id="PF01757">
    <property type="entry name" value="Acyl_transf_3"/>
    <property type="match status" value="1"/>
</dbReference>
<sequence>MTPSKTPTMTPTMTRSFDAPGSGRQYGLDWLRIGVFILLIFYHTGMFFNTEGWHAKSLNANDAMEPFMWLSSPWRLPLLFLISGIAMRFLSDKLGSGRFAADRVWRLFPVILFGMYVIVAPQSYSELRLAGEIEPGWWAFWRQYAGEWDGPWSIHTPTWNHLWYVVYLFVYSLLLAPFFPLLRRLADSQALTAAGRGAAGGWLGVAALVVLPVLPFLLVRFTLTEDFPTTHDLIEDWANHANSLTMVLIGYFIAKNEGIWKAVDRALPVTAIVTAILLAFLFWAYTHLEIAFSDPVLTWTARIARIVFMWTIILTLVGAARRWLDHDGPLRRYLTAAVFPWYILHQTIIVAVGFAIRDAGFGAWTEFAIIMISTFGGCIIGFEVLRHIPVLRLVMGMKALAPAVAPASTGAANPRLQKL</sequence>
<dbReference type="GO" id="GO:0016747">
    <property type="term" value="F:acyltransferase activity, transferring groups other than amino-acyl groups"/>
    <property type="evidence" value="ECO:0007669"/>
    <property type="project" value="InterPro"/>
</dbReference>
<dbReference type="RefSeq" id="WP_233350750.1">
    <property type="nucleotide sequence ID" value="NZ_RBIM01000004.1"/>
</dbReference>
<feature type="transmembrane region" description="Helical" evidence="1">
    <location>
        <begin position="266"/>
        <end position="286"/>
    </location>
</feature>
<feature type="transmembrane region" description="Helical" evidence="1">
    <location>
        <begin position="162"/>
        <end position="182"/>
    </location>
</feature>
<feature type="domain" description="Acyltransferase 3" evidence="2">
    <location>
        <begin position="26"/>
        <end position="380"/>
    </location>
</feature>
<feature type="transmembrane region" description="Helical" evidence="1">
    <location>
        <begin position="103"/>
        <end position="119"/>
    </location>
</feature>
<dbReference type="AlphaFoldDB" id="A0A495D4H9"/>
<accession>A0A495D4H9</accession>
<feature type="transmembrane region" description="Helical" evidence="1">
    <location>
        <begin position="194"/>
        <end position="217"/>
    </location>
</feature>
<feature type="transmembrane region" description="Helical" evidence="1">
    <location>
        <begin position="74"/>
        <end position="91"/>
    </location>
</feature>
<evidence type="ECO:0000313" key="4">
    <source>
        <dbReference type="Proteomes" id="UP000273675"/>
    </source>
</evidence>
<keyword evidence="3" id="KW-0808">Transferase</keyword>
<dbReference type="Proteomes" id="UP000273675">
    <property type="component" value="Unassembled WGS sequence"/>
</dbReference>
<dbReference type="EMBL" id="RBIM01000004">
    <property type="protein sequence ID" value="RKQ96823.1"/>
    <property type="molecule type" value="Genomic_DNA"/>
</dbReference>
<reference evidence="3 4" key="1">
    <citation type="submission" date="2018-10" db="EMBL/GenBank/DDBJ databases">
        <title>Genomic Encyclopedia of Type Strains, Phase IV (KMG-IV): sequencing the most valuable type-strain genomes for metagenomic binning, comparative biology and taxonomic classification.</title>
        <authorList>
            <person name="Goeker M."/>
        </authorList>
    </citation>
    <scope>NUCLEOTIDE SEQUENCE [LARGE SCALE GENOMIC DNA]</scope>
    <source>
        <strain evidence="3 4">DSM 4734</strain>
    </source>
</reference>
<feature type="transmembrane region" description="Helical" evidence="1">
    <location>
        <begin position="306"/>
        <end position="324"/>
    </location>
</feature>
<feature type="transmembrane region" description="Helical" evidence="1">
    <location>
        <begin position="362"/>
        <end position="385"/>
    </location>
</feature>
<comment type="caution">
    <text evidence="3">The sequence shown here is derived from an EMBL/GenBank/DDBJ whole genome shotgun (WGS) entry which is preliminary data.</text>
</comment>
<keyword evidence="1" id="KW-0812">Transmembrane</keyword>
<keyword evidence="1" id="KW-1133">Transmembrane helix</keyword>
<feature type="transmembrane region" description="Helical" evidence="1">
    <location>
        <begin position="336"/>
        <end position="356"/>
    </location>
</feature>
<name>A0A495D4H9_9PROT</name>
<feature type="transmembrane region" description="Helical" evidence="1">
    <location>
        <begin position="30"/>
        <end position="48"/>
    </location>
</feature>
<gene>
    <name evidence="3" type="ORF">C7435_2158</name>
</gene>
<dbReference type="PANTHER" id="PTHR36927">
    <property type="entry name" value="BLR4337 PROTEIN"/>
    <property type="match status" value="1"/>
</dbReference>
<dbReference type="InterPro" id="IPR050623">
    <property type="entry name" value="Glucan_succinyl_AcylTrfase"/>
</dbReference>
<evidence type="ECO:0000256" key="1">
    <source>
        <dbReference type="SAM" id="Phobius"/>
    </source>
</evidence>
<organism evidence="3 4">
    <name type="scientific">Maricaulis maris</name>
    <dbReference type="NCBI Taxonomy" id="74318"/>
    <lineage>
        <taxon>Bacteria</taxon>
        <taxon>Pseudomonadati</taxon>
        <taxon>Pseudomonadota</taxon>
        <taxon>Alphaproteobacteria</taxon>
        <taxon>Maricaulales</taxon>
        <taxon>Maricaulaceae</taxon>
        <taxon>Maricaulis</taxon>
    </lineage>
</organism>
<keyword evidence="3" id="KW-0012">Acyltransferase</keyword>
<dbReference type="InterPro" id="IPR002656">
    <property type="entry name" value="Acyl_transf_3_dom"/>
</dbReference>
<evidence type="ECO:0000259" key="2">
    <source>
        <dbReference type="Pfam" id="PF01757"/>
    </source>
</evidence>
<protein>
    <submittedName>
        <fullName evidence="3">Acyltransferase-like protein</fullName>
    </submittedName>
</protein>
<proteinExistence type="predicted"/>